<keyword evidence="3" id="KW-1185">Reference proteome</keyword>
<evidence type="ECO:0000313" key="3">
    <source>
        <dbReference type="Proteomes" id="UP001153269"/>
    </source>
</evidence>
<evidence type="ECO:0000256" key="1">
    <source>
        <dbReference type="SAM" id="MobiDB-lite"/>
    </source>
</evidence>
<gene>
    <name evidence="2" type="ORF">PLEPLA_LOCUS29075</name>
</gene>
<reference evidence="2" key="1">
    <citation type="submission" date="2020-03" db="EMBL/GenBank/DDBJ databases">
        <authorList>
            <person name="Weist P."/>
        </authorList>
    </citation>
    <scope>NUCLEOTIDE SEQUENCE</scope>
</reference>
<feature type="compositionally biased region" description="Polar residues" evidence="1">
    <location>
        <begin position="40"/>
        <end position="60"/>
    </location>
</feature>
<name>A0A9N7YXH3_PLEPL</name>
<feature type="region of interest" description="Disordered" evidence="1">
    <location>
        <begin position="34"/>
        <end position="69"/>
    </location>
</feature>
<dbReference type="EMBL" id="CADEAL010002609">
    <property type="protein sequence ID" value="CAB1441297.1"/>
    <property type="molecule type" value="Genomic_DNA"/>
</dbReference>
<accession>A0A9N7YXH3</accession>
<dbReference type="Proteomes" id="UP001153269">
    <property type="component" value="Unassembled WGS sequence"/>
</dbReference>
<dbReference type="AlphaFoldDB" id="A0A9N7YXH3"/>
<sequence length="69" mass="7654">MKGTAVTIGVIVSNGRIWLLRIRIGKKWKLLSPVLPPRRPNQSSLHRDSTVTAATKSPKFSSPLFERAS</sequence>
<evidence type="ECO:0000313" key="2">
    <source>
        <dbReference type="EMBL" id="CAB1441297.1"/>
    </source>
</evidence>
<protein>
    <submittedName>
        <fullName evidence="2">Uncharacterized protein</fullName>
    </submittedName>
</protein>
<comment type="caution">
    <text evidence="2">The sequence shown here is derived from an EMBL/GenBank/DDBJ whole genome shotgun (WGS) entry which is preliminary data.</text>
</comment>
<organism evidence="2 3">
    <name type="scientific">Pleuronectes platessa</name>
    <name type="common">European plaice</name>
    <dbReference type="NCBI Taxonomy" id="8262"/>
    <lineage>
        <taxon>Eukaryota</taxon>
        <taxon>Metazoa</taxon>
        <taxon>Chordata</taxon>
        <taxon>Craniata</taxon>
        <taxon>Vertebrata</taxon>
        <taxon>Euteleostomi</taxon>
        <taxon>Actinopterygii</taxon>
        <taxon>Neopterygii</taxon>
        <taxon>Teleostei</taxon>
        <taxon>Neoteleostei</taxon>
        <taxon>Acanthomorphata</taxon>
        <taxon>Carangaria</taxon>
        <taxon>Pleuronectiformes</taxon>
        <taxon>Pleuronectoidei</taxon>
        <taxon>Pleuronectidae</taxon>
        <taxon>Pleuronectes</taxon>
    </lineage>
</organism>
<proteinExistence type="predicted"/>